<dbReference type="InterPro" id="IPR020846">
    <property type="entry name" value="MFS_dom"/>
</dbReference>
<evidence type="ECO:0000313" key="11">
    <source>
        <dbReference type="EMBL" id="KUI58313.1"/>
    </source>
</evidence>
<evidence type="ECO:0000256" key="3">
    <source>
        <dbReference type="ARBA" id="ARBA00022448"/>
    </source>
</evidence>
<protein>
    <submittedName>
        <fullName evidence="11">Sugar transport protein 7</fullName>
    </submittedName>
</protein>
<dbReference type="InterPro" id="IPR003663">
    <property type="entry name" value="Sugar/inositol_transpt"/>
</dbReference>
<dbReference type="FunFam" id="1.20.1250.20:FF:000026">
    <property type="entry name" value="MFS quinate transporter QutD"/>
    <property type="match status" value="1"/>
</dbReference>
<feature type="transmembrane region" description="Helical" evidence="9">
    <location>
        <begin position="131"/>
        <end position="150"/>
    </location>
</feature>
<dbReference type="Pfam" id="PF00083">
    <property type="entry name" value="Sugar_tr"/>
    <property type="match status" value="1"/>
</dbReference>
<dbReference type="GO" id="GO:0016020">
    <property type="term" value="C:membrane"/>
    <property type="evidence" value="ECO:0007669"/>
    <property type="project" value="UniProtKB-SubCell"/>
</dbReference>
<dbReference type="InterPro" id="IPR036259">
    <property type="entry name" value="MFS_trans_sf"/>
</dbReference>
<dbReference type="PROSITE" id="PS00216">
    <property type="entry name" value="SUGAR_TRANSPORT_1"/>
    <property type="match status" value="1"/>
</dbReference>
<feature type="transmembrane region" description="Helical" evidence="9">
    <location>
        <begin position="368"/>
        <end position="385"/>
    </location>
</feature>
<dbReference type="PROSITE" id="PS00217">
    <property type="entry name" value="SUGAR_TRANSPORT_2"/>
    <property type="match status" value="1"/>
</dbReference>
<feature type="transmembrane region" description="Helical" evidence="9">
    <location>
        <begin position="464"/>
        <end position="486"/>
    </location>
</feature>
<dbReference type="NCBIfam" id="TIGR00879">
    <property type="entry name" value="SP"/>
    <property type="match status" value="1"/>
</dbReference>
<feature type="transmembrane region" description="Helical" evidence="9">
    <location>
        <begin position="492"/>
        <end position="513"/>
    </location>
</feature>
<feature type="transmembrane region" description="Helical" evidence="9">
    <location>
        <begin position="98"/>
        <end position="119"/>
    </location>
</feature>
<feature type="transmembrane region" description="Helical" evidence="9">
    <location>
        <begin position="189"/>
        <end position="208"/>
    </location>
</feature>
<dbReference type="Gene3D" id="1.20.1250.20">
    <property type="entry name" value="MFS general substrate transporter like domains"/>
    <property type="match status" value="1"/>
</dbReference>
<feature type="transmembrane region" description="Helical" evidence="9">
    <location>
        <begin position="328"/>
        <end position="348"/>
    </location>
</feature>
<feature type="transmembrane region" description="Helical" evidence="9">
    <location>
        <begin position="392"/>
        <end position="415"/>
    </location>
</feature>
<dbReference type="SUPFAM" id="SSF103473">
    <property type="entry name" value="MFS general substrate transporter"/>
    <property type="match status" value="1"/>
</dbReference>
<dbReference type="InterPro" id="IPR005828">
    <property type="entry name" value="MFS_sugar_transport-like"/>
</dbReference>
<keyword evidence="4 9" id="KW-0812">Transmembrane</keyword>
<reference evidence="12" key="1">
    <citation type="submission" date="2014-12" db="EMBL/GenBank/DDBJ databases">
        <title>Genome Sequence of Valsa Canker Pathogens Uncovers a Specific Adaption of Colonization on Woody Bark.</title>
        <authorList>
            <person name="Yin Z."/>
            <person name="Liu H."/>
            <person name="Gao X."/>
            <person name="Li Z."/>
            <person name="Song N."/>
            <person name="Ke X."/>
            <person name="Dai Q."/>
            <person name="Wu Y."/>
            <person name="Sun Y."/>
            <person name="Xu J.-R."/>
            <person name="Kang Z.K."/>
            <person name="Wang L."/>
            <person name="Huang L."/>
        </authorList>
    </citation>
    <scope>NUCLEOTIDE SEQUENCE [LARGE SCALE GENOMIC DNA]</scope>
    <source>
        <strain evidence="12">SXYL134</strain>
    </source>
</reference>
<evidence type="ECO:0000256" key="6">
    <source>
        <dbReference type="ARBA" id="ARBA00023136"/>
    </source>
</evidence>
<evidence type="ECO:0000313" key="12">
    <source>
        <dbReference type="Proteomes" id="UP000078576"/>
    </source>
</evidence>
<feature type="transmembrane region" description="Helical" evidence="9">
    <location>
        <begin position="156"/>
        <end position="177"/>
    </location>
</feature>
<evidence type="ECO:0000256" key="1">
    <source>
        <dbReference type="ARBA" id="ARBA00004141"/>
    </source>
</evidence>
<dbReference type="OrthoDB" id="8120565at2759"/>
<evidence type="ECO:0000256" key="9">
    <source>
        <dbReference type="SAM" id="Phobius"/>
    </source>
</evidence>
<keyword evidence="11" id="KW-0762">Sugar transport</keyword>
<evidence type="ECO:0000256" key="5">
    <source>
        <dbReference type="ARBA" id="ARBA00022989"/>
    </source>
</evidence>
<evidence type="ECO:0000256" key="4">
    <source>
        <dbReference type="ARBA" id="ARBA00022692"/>
    </source>
</evidence>
<evidence type="ECO:0000256" key="8">
    <source>
        <dbReference type="RuleBase" id="RU003346"/>
    </source>
</evidence>
<evidence type="ECO:0000259" key="10">
    <source>
        <dbReference type="PROSITE" id="PS50850"/>
    </source>
</evidence>
<feature type="transmembrane region" description="Helical" evidence="9">
    <location>
        <begin position="427"/>
        <end position="452"/>
    </location>
</feature>
<dbReference type="PRINTS" id="PR00171">
    <property type="entry name" value="SUGRTRNSPORT"/>
</dbReference>
<accession>A0A194V332</accession>
<dbReference type="InterPro" id="IPR005829">
    <property type="entry name" value="Sugar_transporter_CS"/>
</dbReference>
<comment type="subcellular location">
    <subcellularLocation>
        <location evidence="1">Membrane</location>
        <topology evidence="1">Multi-pass membrane protein</topology>
    </subcellularLocation>
</comment>
<feature type="transmembrane region" description="Helical" evidence="9">
    <location>
        <begin position="220"/>
        <end position="243"/>
    </location>
</feature>
<keyword evidence="12" id="KW-1185">Reference proteome</keyword>
<sequence>MHRSSDSSSSSREQAVDYSEKPIVLQTVISDPDLPTEAYGPSGFAGLFASSHVALCVAFSAIGGLLFGYDQGIISVIITMDNFLNKFPEVSELAPGSGFYKGLMTAIITLGAVFGAFNVGWISDAYSRKYTIMFAVAVFTIGSVLQTAAVDYAMLVVARLISGVGIGLLSAVVPLYISEISPAEIRGTLLVFQELSIVFGIIMAYWVTFGTRYIPNQWSWRLPFLLQVFPSLVLGAGAIFLPFSPRWLANQGMDNQCLKTLSRLRQLPATDSRVEKEWLDILAEARFQQQLLIERHSSIMHPTFIHKVRLEIATWADCFKNSCWRRTVVASGLAFFQQFVGINALIYYSPALFAKMGLDYNMELVMSGVLNVMQLVGIITSVWSMDRIGRRTLLLGGSIAMLTCHLVVAGLVGRFSGDWSAHRAESWVSVAFLLAFTFIYGCSWGPVGWAMPAEIFPSSLRAKGVATTVCCNWISNFVVGLITPSLVQTTNYGTYIFFAAFCGLAYIFTFYCVPETKGRSLEEMDQVFGDRTASGDMERKCRVLEEVRGVKKSAVDGGVCGIMEA</sequence>
<keyword evidence="5 9" id="KW-1133">Transmembrane helix</keyword>
<feature type="transmembrane region" description="Helical" evidence="9">
    <location>
        <begin position="53"/>
        <end position="78"/>
    </location>
</feature>
<dbReference type="Proteomes" id="UP000078576">
    <property type="component" value="Unassembled WGS sequence"/>
</dbReference>
<organism evidence="11 12">
    <name type="scientific">Cytospora mali</name>
    <name type="common">Apple Valsa canker fungus</name>
    <name type="synonym">Valsa mali</name>
    <dbReference type="NCBI Taxonomy" id="578113"/>
    <lineage>
        <taxon>Eukaryota</taxon>
        <taxon>Fungi</taxon>
        <taxon>Dikarya</taxon>
        <taxon>Ascomycota</taxon>
        <taxon>Pezizomycotina</taxon>
        <taxon>Sordariomycetes</taxon>
        <taxon>Sordariomycetidae</taxon>
        <taxon>Diaporthales</taxon>
        <taxon>Cytosporaceae</taxon>
        <taxon>Cytospora</taxon>
    </lineage>
</organism>
<name>A0A194V332_CYTMA</name>
<dbReference type="PROSITE" id="PS50850">
    <property type="entry name" value="MFS"/>
    <property type="match status" value="1"/>
</dbReference>
<dbReference type="EMBL" id="KN714711">
    <property type="protein sequence ID" value="KUI58313.1"/>
    <property type="molecule type" value="Genomic_DNA"/>
</dbReference>
<dbReference type="PANTHER" id="PTHR48022:SF14">
    <property type="entry name" value="MAJOR FACILITATOR SUPERFAMILY (MFS) PROFILE DOMAIN-CONTAINING PROTEIN-RELATED"/>
    <property type="match status" value="1"/>
</dbReference>
<evidence type="ECO:0000256" key="7">
    <source>
        <dbReference type="ARBA" id="ARBA00023180"/>
    </source>
</evidence>
<dbReference type="PANTHER" id="PTHR48022">
    <property type="entry name" value="PLASTIDIC GLUCOSE TRANSPORTER 4"/>
    <property type="match status" value="1"/>
</dbReference>
<comment type="similarity">
    <text evidence="2 8">Belongs to the major facilitator superfamily. Sugar transporter (TC 2.A.1.1) family.</text>
</comment>
<evidence type="ECO:0000256" key="2">
    <source>
        <dbReference type="ARBA" id="ARBA00010992"/>
    </source>
</evidence>
<keyword evidence="6 9" id="KW-0472">Membrane</keyword>
<dbReference type="InterPro" id="IPR050360">
    <property type="entry name" value="MFS_Sugar_Transporters"/>
</dbReference>
<dbReference type="AlphaFoldDB" id="A0A194V332"/>
<feature type="domain" description="Major facilitator superfamily (MFS) profile" evidence="10">
    <location>
        <begin position="56"/>
        <end position="517"/>
    </location>
</feature>
<proteinExistence type="inferred from homology"/>
<keyword evidence="7" id="KW-0325">Glycoprotein</keyword>
<gene>
    <name evidence="11" type="ORF">VP1G_05575</name>
</gene>
<dbReference type="GO" id="GO:0005351">
    <property type="term" value="F:carbohydrate:proton symporter activity"/>
    <property type="evidence" value="ECO:0007669"/>
    <property type="project" value="TreeGrafter"/>
</dbReference>
<keyword evidence="3 8" id="KW-0813">Transport</keyword>